<accession>A0A317C778</accession>
<protein>
    <submittedName>
        <fullName evidence="2">Uncharacterized protein</fullName>
    </submittedName>
</protein>
<dbReference type="OrthoDB" id="5623087at2"/>
<sequence length="210" mass="23121">MKLHIPQVALLISLLGASLPAHATSSAYADFYIPYKQVQSDYTCLNRQTMEAVFGIPLASIVKGVFAETRTYHQSMVGPGTYQNINLLANETTVLDPVLNFDRFNESEVFDYSFTLDLVALNTENGGSGAGRQKTIDTAKLAIIAIIKTAELTHKEGKFRVWINFENLPLANNLAGSVVHSGGTDWPSWPYTASSPVYQQYLSEAIHEDC</sequence>
<keyword evidence="1" id="KW-0732">Signal</keyword>
<feature type="signal peptide" evidence="1">
    <location>
        <begin position="1"/>
        <end position="23"/>
    </location>
</feature>
<dbReference type="Proteomes" id="UP000245506">
    <property type="component" value="Unassembled WGS sequence"/>
</dbReference>
<dbReference type="RefSeq" id="WP_109824143.1">
    <property type="nucleotide sequence ID" value="NZ_QGKL01000039.1"/>
</dbReference>
<evidence type="ECO:0000313" key="3">
    <source>
        <dbReference type="Proteomes" id="UP000245506"/>
    </source>
</evidence>
<organism evidence="2 3">
    <name type="scientific">Leucothrix arctica</name>
    <dbReference type="NCBI Taxonomy" id="1481894"/>
    <lineage>
        <taxon>Bacteria</taxon>
        <taxon>Pseudomonadati</taxon>
        <taxon>Pseudomonadota</taxon>
        <taxon>Gammaproteobacteria</taxon>
        <taxon>Thiotrichales</taxon>
        <taxon>Thiotrichaceae</taxon>
        <taxon>Leucothrix</taxon>
    </lineage>
</organism>
<keyword evidence="3" id="KW-1185">Reference proteome</keyword>
<dbReference type="AlphaFoldDB" id="A0A317C778"/>
<gene>
    <name evidence="2" type="ORF">DKT75_14440</name>
</gene>
<feature type="chain" id="PRO_5016360265" evidence="1">
    <location>
        <begin position="24"/>
        <end position="210"/>
    </location>
</feature>
<reference evidence="2 3" key="1">
    <citation type="submission" date="2018-05" db="EMBL/GenBank/DDBJ databases">
        <title>Leucothrix arctica sp. nov., isolated from Arctic seawater.</title>
        <authorList>
            <person name="Choi A."/>
            <person name="Baek K."/>
        </authorList>
    </citation>
    <scope>NUCLEOTIDE SEQUENCE [LARGE SCALE GENOMIC DNA]</scope>
    <source>
        <strain evidence="2 3">IMCC9719</strain>
    </source>
</reference>
<evidence type="ECO:0000313" key="2">
    <source>
        <dbReference type="EMBL" id="PWQ94494.1"/>
    </source>
</evidence>
<evidence type="ECO:0000256" key="1">
    <source>
        <dbReference type="SAM" id="SignalP"/>
    </source>
</evidence>
<name>A0A317C778_9GAMM</name>
<dbReference type="EMBL" id="QGKL01000039">
    <property type="protein sequence ID" value="PWQ94494.1"/>
    <property type="molecule type" value="Genomic_DNA"/>
</dbReference>
<proteinExistence type="predicted"/>
<comment type="caution">
    <text evidence="2">The sequence shown here is derived from an EMBL/GenBank/DDBJ whole genome shotgun (WGS) entry which is preliminary data.</text>
</comment>